<reference evidence="9" key="1">
    <citation type="submission" date="2019-02" db="EMBL/GenBank/DDBJ databases">
        <title>Draft genome sequence of Planktothrix agardhii NIES-905.</title>
        <authorList>
            <person name="Yamaguchi H."/>
            <person name="Suzuki S."/>
            <person name="Kawachi M."/>
        </authorList>
    </citation>
    <scope>NUCLEOTIDE SEQUENCE [LARGE SCALE GENOMIC DNA]</scope>
    <source>
        <strain evidence="9">CCAP 1459/11A</strain>
    </source>
</reference>
<sequence length="425" mass="47389">MSSTTSQPSNSDLTTPITRHQIVIVGGGAGGITVAAQLMRKNSSLDIAIIEPSDKHYYQPAWTLVGGGAYNIEDTIKDEKDCIPAGVKWIKAYADKFEPENNLVITKDGQRINYQYLVVCPGIQIDWHLVEGLKDAIGKNGVTSNYSLEYAPYTWELLKNFKGGNAIFTFPSTPIKCGGAPQKIMYLADDTFRNNGVREKSRVMYCTAVAKMFPIPGYCEALEKVVERRNIEANYKHNLKAIKPETKEAIFTVTTDNGVEEVRIKYDLIHVTPPMSSPDFIKNSPLAVQPGGWVDVNKNTLQHNVYPNVFALGDASSLPTSKTAAAIRKQAPALVENLYGLIHAQKLTGSYDGYTCCPLITGYGKTIMAEFTYENKPDSSFPFDPTQERYIMWLAKLYVLPWLYWNRMLKGAPFEAERLKKLTGK</sequence>
<keyword evidence="2" id="KW-0285">Flavoprotein</keyword>
<keyword evidence="5" id="KW-0809">Transit peptide</keyword>
<dbReference type="InterPro" id="IPR015904">
    <property type="entry name" value="Sulphide_quinone_reductase"/>
</dbReference>
<gene>
    <name evidence="8" type="ORF">PA905_40460</name>
</gene>
<evidence type="ECO:0000259" key="7">
    <source>
        <dbReference type="Pfam" id="PF07992"/>
    </source>
</evidence>
<dbReference type="PANTHER" id="PTHR10632">
    <property type="entry name" value="SULFIDE:QUINONE OXIDOREDUCTASE"/>
    <property type="match status" value="1"/>
</dbReference>
<feature type="domain" description="FAD/NAD(P)-binding" evidence="7">
    <location>
        <begin position="21"/>
        <end position="140"/>
    </location>
</feature>
<comment type="caution">
    <text evidence="8">The sequence shown here is derived from an EMBL/GenBank/DDBJ whole genome shotgun (WGS) entry which is preliminary data.</text>
</comment>
<dbReference type="RefSeq" id="WP_141295672.1">
    <property type="nucleotide sequence ID" value="NZ_BJCD01000062.1"/>
</dbReference>
<keyword evidence="3" id="KW-0874">Quinone</keyword>
<evidence type="ECO:0000256" key="3">
    <source>
        <dbReference type="ARBA" id="ARBA00022719"/>
    </source>
</evidence>
<evidence type="ECO:0000256" key="2">
    <source>
        <dbReference type="ARBA" id="ARBA00022630"/>
    </source>
</evidence>
<dbReference type="FunFam" id="3.50.50.60:FF:000034">
    <property type="entry name" value="sulfide:quinone oxidoreductase, mitochondrial"/>
    <property type="match status" value="1"/>
</dbReference>
<accession>A0A4P5ZHK3</accession>
<evidence type="ECO:0000256" key="4">
    <source>
        <dbReference type="ARBA" id="ARBA00022827"/>
    </source>
</evidence>
<dbReference type="InterPro" id="IPR023753">
    <property type="entry name" value="FAD/NAD-binding_dom"/>
</dbReference>
<protein>
    <recommendedName>
        <fullName evidence="7">FAD/NAD(P)-binding domain-containing protein</fullName>
    </recommendedName>
</protein>
<evidence type="ECO:0000256" key="5">
    <source>
        <dbReference type="ARBA" id="ARBA00022946"/>
    </source>
</evidence>
<dbReference type="GO" id="GO:0070221">
    <property type="term" value="P:sulfide oxidation, using sulfide:quinone oxidoreductase"/>
    <property type="evidence" value="ECO:0007669"/>
    <property type="project" value="TreeGrafter"/>
</dbReference>
<name>A0A4P5ZHK3_PLAAG</name>
<dbReference type="GO" id="GO:0070224">
    <property type="term" value="F:sulfide:quinone oxidoreductase activity"/>
    <property type="evidence" value="ECO:0007669"/>
    <property type="project" value="TreeGrafter"/>
</dbReference>
<dbReference type="GO" id="GO:0048038">
    <property type="term" value="F:quinone binding"/>
    <property type="evidence" value="ECO:0007669"/>
    <property type="project" value="UniProtKB-KW"/>
</dbReference>
<organism evidence="8 9">
    <name type="scientific">Planktothrix agardhii CCAP 1459/11A</name>
    <dbReference type="NCBI Taxonomy" id="282420"/>
    <lineage>
        <taxon>Bacteria</taxon>
        <taxon>Bacillati</taxon>
        <taxon>Cyanobacteriota</taxon>
        <taxon>Cyanophyceae</taxon>
        <taxon>Oscillatoriophycideae</taxon>
        <taxon>Oscillatoriales</taxon>
        <taxon>Microcoleaceae</taxon>
        <taxon>Planktothrix</taxon>
    </lineage>
</organism>
<keyword evidence="6" id="KW-0560">Oxidoreductase</keyword>
<dbReference type="Proteomes" id="UP000299794">
    <property type="component" value="Unassembled WGS sequence"/>
</dbReference>
<dbReference type="Pfam" id="PF07992">
    <property type="entry name" value="Pyr_redox_2"/>
    <property type="match status" value="1"/>
</dbReference>
<evidence type="ECO:0000313" key="8">
    <source>
        <dbReference type="EMBL" id="GDZ95616.1"/>
    </source>
</evidence>
<proteinExistence type="predicted"/>
<comment type="cofactor">
    <cofactor evidence="1">
        <name>FAD</name>
        <dbReference type="ChEBI" id="CHEBI:57692"/>
    </cofactor>
</comment>
<evidence type="ECO:0000313" key="9">
    <source>
        <dbReference type="Proteomes" id="UP000299794"/>
    </source>
</evidence>
<evidence type="ECO:0000256" key="6">
    <source>
        <dbReference type="ARBA" id="ARBA00023002"/>
    </source>
</evidence>
<keyword evidence="4" id="KW-0274">FAD</keyword>
<dbReference type="PANTHER" id="PTHR10632:SF2">
    <property type="entry name" value="SULFIDE:QUINONE OXIDOREDUCTASE, MITOCHONDRIAL"/>
    <property type="match status" value="1"/>
</dbReference>
<dbReference type="SUPFAM" id="SSF51905">
    <property type="entry name" value="FAD/NAD(P)-binding domain"/>
    <property type="match status" value="1"/>
</dbReference>
<dbReference type="EMBL" id="BJCD01000062">
    <property type="protein sequence ID" value="GDZ95616.1"/>
    <property type="molecule type" value="Genomic_DNA"/>
</dbReference>
<dbReference type="AlphaFoldDB" id="A0A4P5ZHK3"/>
<dbReference type="GO" id="GO:0071949">
    <property type="term" value="F:FAD binding"/>
    <property type="evidence" value="ECO:0007669"/>
    <property type="project" value="TreeGrafter"/>
</dbReference>
<evidence type="ECO:0000256" key="1">
    <source>
        <dbReference type="ARBA" id="ARBA00001974"/>
    </source>
</evidence>
<dbReference type="InterPro" id="IPR036188">
    <property type="entry name" value="FAD/NAD-bd_sf"/>
</dbReference>
<dbReference type="Gene3D" id="3.50.50.60">
    <property type="entry name" value="FAD/NAD(P)-binding domain"/>
    <property type="match status" value="2"/>
</dbReference>